<evidence type="ECO:0000313" key="1">
    <source>
        <dbReference type="EMBL" id="WIX77935.1"/>
    </source>
</evidence>
<protein>
    <submittedName>
        <fullName evidence="1">Uncharacterized protein</fullName>
    </submittedName>
</protein>
<keyword evidence="2" id="KW-1185">Reference proteome</keyword>
<organism evidence="1 2">
    <name type="scientific">Amycolatopsis carbonis</name>
    <dbReference type="NCBI Taxonomy" id="715471"/>
    <lineage>
        <taxon>Bacteria</taxon>
        <taxon>Bacillati</taxon>
        <taxon>Actinomycetota</taxon>
        <taxon>Actinomycetes</taxon>
        <taxon>Pseudonocardiales</taxon>
        <taxon>Pseudonocardiaceae</taxon>
        <taxon>Amycolatopsis</taxon>
    </lineage>
</organism>
<reference evidence="1 2" key="1">
    <citation type="submission" date="2023-06" db="EMBL/GenBank/DDBJ databases">
        <authorList>
            <person name="Oyuntsetseg B."/>
            <person name="Kim S.B."/>
        </authorList>
    </citation>
    <scope>NUCLEOTIDE SEQUENCE [LARGE SCALE GENOMIC DNA]</scope>
    <source>
        <strain evidence="1 2">2-15</strain>
    </source>
</reference>
<gene>
    <name evidence="1" type="ORF">QRX50_42155</name>
</gene>
<evidence type="ECO:0000313" key="2">
    <source>
        <dbReference type="Proteomes" id="UP001236014"/>
    </source>
</evidence>
<name>A0A9Y2MR14_9PSEU</name>
<accession>A0A9Y2MR14</accession>
<proteinExistence type="predicted"/>
<dbReference type="EMBL" id="CP127294">
    <property type="protein sequence ID" value="WIX77935.1"/>
    <property type="molecule type" value="Genomic_DNA"/>
</dbReference>
<dbReference type="RefSeq" id="WP_285968670.1">
    <property type="nucleotide sequence ID" value="NZ_CP127294.1"/>
</dbReference>
<dbReference type="AlphaFoldDB" id="A0A9Y2MR14"/>
<sequence>MYATVHQFRRNTATESGDWGRALAAELHPGPAPLGGCVLGQVAGVLGAAVAFWPDAASAHEAAAHTGPGTTWLDTDVYEVVSAEFAPGPPSYAQASRFAGPRDEAQVRAEDFAGRERIWPAARQVPGIGPVFVLRAEDGAGLVLGFAESVAAIEAVQKAVLSTELLPGEDPALLTGPERVDLHRVFHHTLPASVTTGGIR</sequence>
<dbReference type="Proteomes" id="UP001236014">
    <property type="component" value="Chromosome"/>
</dbReference>
<dbReference type="KEGG" id="acab:QRX50_42155"/>